<dbReference type="GO" id="GO:0016791">
    <property type="term" value="F:phosphatase activity"/>
    <property type="evidence" value="ECO:0007669"/>
    <property type="project" value="TreeGrafter"/>
</dbReference>
<dbReference type="InterPro" id="IPR013078">
    <property type="entry name" value="His_Pase_superF_clade-1"/>
</dbReference>
<evidence type="ECO:0000256" key="1">
    <source>
        <dbReference type="PIRSR" id="PIRSR613078-1"/>
    </source>
</evidence>
<feature type="binding site" evidence="2">
    <location>
        <begin position="28"/>
        <end position="35"/>
    </location>
    <ligand>
        <name>substrate</name>
    </ligand>
</feature>
<comment type="caution">
    <text evidence="3">The sequence shown here is derived from an EMBL/GenBank/DDBJ whole genome shotgun (WGS) entry which is preliminary data.</text>
</comment>
<reference evidence="3" key="1">
    <citation type="submission" date="2019-01" db="EMBL/GenBank/DDBJ databases">
        <title>Genomic signatures and co-occurrence patterns of the ultra-small Saccharimodia (Patescibacteria phylum) suggest a symbiotic lifestyle.</title>
        <authorList>
            <person name="Lemos L."/>
            <person name="Medeiros J."/>
            <person name="Andreote F."/>
            <person name="Fernandes G."/>
            <person name="Varani A."/>
            <person name="Oliveira G."/>
            <person name="Pylro V."/>
        </authorList>
    </citation>
    <scope>NUCLEOTIDE SEQUENCE [LARGE SCALE GENOMIC DNA]</scope>
    <source>
        <strain evidence="3">AMD01</strain>
    </source>
</reference>
<evidence type="ECO:0000256" key="2">
    <source>
        <dbReference type="PIRSR" id="PIRSR613078-2"/>
    </source>
</evidence>
<dbReference type="InterPro" id="IPR029033">
    <property type="entry name" value="His_PPase_superfam"/>
</dbReference>
<keyword evidence="4" id="KW-1185">Reference proteome</keyword>
<dbReference type="Pfam" id="PF00300">
    <property type="entry name" value="His_Phos_1"/>
    <property type="match status" value="1"/>
</dbReference>
<organism evidence="3 4">
    <name type="scientific">Candidatus Chaera renei</name>
    <dbReference type="NCBI Taxonomy" id="2506947"/>
    <lineage>
        <taxon>Bacteria</taxon>
        <taxon>Candidatus Saccharimonadota</taxon>
        <taxon>Candidatus Saccharimonadia</taxon>
        <taxon>Candidatus Saccharimonadales</taxon>
        <taxon>Candidatus Saccharimonadaceae</taxon>
        <taxon>Candidatus Chaera</taxon>
    </lineage>
</organism>
<dbReference type="SUPFAM" id="SSF53254">
    <property type="entry name" value="Phosphoglycerate mutase-like"/>
    <property type="match status" value="1"/>
</dbReference>
<dbReference type="SMART" id="SM00855">
    <property type="entry name" value="PGAM"/>
    <property type="match status" value="1"/>
</dbReference>
<feature type="binding site" evidence="2">
    <location>
        <position position="80"/>
    </location>
    <ligand>
        <name>substrate</name>
    </ligand>
</feature>
<dbReference type="InterPro" id="IPR050275">
    <property type="entry name" value="PGM_Phosphatase"/>
</dbReference>
<dbReference type="PANTHER" id="PTHR48100">
    <property type="entry name" value="BROAD-SPECIFICITY PHOSPHATASE YOR283W-RELATED"/>
    <property type="match status" value="1"/>
</dbReference>
<feature type="active site" description="Proton donor/acceptor" evidence="1">
    <location>
        <position position="107"/>
    </location>
</feature>
<protein>
    <submittedName>
        <fullName evidence="3">Histidine phosphatase family protein</fullName>
    </submittedName>
</protein>
<accession>A0A4Q0AKR0</accession>
<gene>
    <name evidence="3" type="ORF">EOT04_01020</name>
</gene>
<name>A0A4Q0AKR0_9BACT</name>
<dbReference type="PANTHER" id="PTHR48100:SF44">
    <property type="entry name" value="PHOSPHATASE C1620.13-RELATED"/>
    <property type="match status" value="1"/>
</dbReference>
<dbReference type="AlphaFoldDB" id="A0A4Q0AKR0"/>
<dbReference type="EMBL" id="SCKW01000006">
    <property type="protein sequence ID" value="RWZ79612.1"/>
    <property type="molecule type" value="Genomic_DNA"/>
</dbReference>
<proteinExistence type="predicted"/>
<dbReference type="GO" id="GO:0005829">
    <property type="term" value="C:cytosol"/>
    <property type="evidence" value="ECO:0007669"/>
    <property type="project" value="TreeGrafter"/>
</dbReference>
<dbReference type="Proteomes" id="UP000289269">
    <property type="component" value="Unassembled WGS sequence"/>
</dbReference>
<dbReference type="Gene3D" id="3.40.50.1240">
    <property type="entry name" value="Phosphoglycerate mutase-like"/>
    <property type="match status" value="1"/>
</dbReference>
<evidence type="ECO:0000313" key="3">
    <source>
        <dbReference type="EMBL" id="RWZ79612.1"/>
    </source>
</evidence>
<dbReference type="CDD" id="cd07067">
    <property type="entry name" value="HP_PGM_like"/>
    <property type="match status" value="1"/>
</dbReference>
<evidence type="ECO:0000313" key="4">
    <source>
        <dbReference type="Proteomes" id="UP000289269"/>
    </source>
</evidence>
<sequence length="208" mass="22366">MKTCRIGAKKAKIVSMNRNAEPAIYFMRHGQSLANARGLVAGQLDSPLTELGRQQAEAAGRAALAEGLKFDAIISSDLKRAAETARIVAGILGFDQNRITYTPLLAERGGGDFEGGPIDNYFASGETEAVGQHDVESLEQLYGRAQRLLESLRRNYPAKAVLLVGHSGIGKMLRLAATGQPKSRLDKRQTLPNALIVPLAANDKSNLQ</sequence>
<feature type="active site" description="Tele-phosphohistidine intermediate" evidence="1">
    <location>
        <position position="29"/>
    </location>
</feature>